<accession>A0A9J5XFK7</accession>
<evidence type="ECO:0000313" key="2">
    <source>
        <dbReference type="Proteomes" id="UP000824120"/>
    </source>
</evidence>
<reference evidence="1 2" key="1">
    <citation type="submission" date="2020-09" db="EMBL/GenBank/DDBJ databases">
        <title>De no assembly of potato wild relative species, Solanum commersonii.</title>
        <authorList>
            <person name="Cho K."/>
        </authorList>
    </citation>
    <scope>NUCLEOTIDE SEQUENCE [LARGE SCALE GENOMIC DNA]</scope>
    <source>
        <strain evidence="1">LZ3.2</strain>
        <tissue evidence="1">Leaf</tissue>
    </source>
</reference>
<dbReference type="AlphaFoldDB" id="A0A9J5XFK7"/>
<sequence length="114" mass="12529">MARIDLPTGMEIPKGSRSHLGRISNLIAIYRVTKDRLTSGSSNAYTSKVKTLIIPTNHSLLTSLVGHHSTQHSDNIPELNICELSLWLHFWCIGDPLILGINISPGRTTLNNSS</sequence>
<name>A0A9J5XFK7_SOLCO</name>
<dbReference type="Proteomes" id="UP000824120">
    <property type="component" value="Chromosome 9"/>
</dbReference>
<comment type="caution">
    <text evidence="1">The sequence shown here is derived from an EMBL/GenBank/DDBJ whole genome shotgun (WGS) entry which is preliminary data.</text>
</comment>
<proteinExistence type="predicted"/>
<dbReference type="EMBL" id="JACXVP010000009">
    <property type="protein sequence ID" value="KAG5586423.1"/>
    <property type="molecule type" value="Genomic_DNA"/>
</dbReference>
<organism evidence="1 2">
    <name type="scientific">Solanum commersonii</name>
    <name type="common">Commerson's wild potato</name>
    <name type="synonym">Commerson's nightshade</name>
    <dbReference type="NCBI Taxonomy" id="4109"/>
    <lineage>
        <taxon>Eukaryota</taxon>
        <taxon>Viridiplantae</taxon>
        <taxon>Streptophyta</taxon>
        <taxon>Embryophyta</taxon>
        <taxon>Tracheophyta</taxon>
        <taxon>Spermatophyta</taxon>
        <taxon>Magnoliopsida</taxon>
        <taxon>eudicotyledons</taxon>
        <taxon>Gunneridae</taxon>
        <taxon>Pentapetalae</taxon>
        <taxon>asterids</taxon>
        <taxon>lamiids</taxon>
        <taxon>Solanales</taxon>
        <taxon>Solanaceae</taxon>
        <taxon>Solanoideae</taxon>
        <taxon>Solaneae</taxon>
        <taxon>Solanum</taxon>
    </lineage>
</organism>
<keyword evidence="2" id="KW-1185">Reference proteome</keyword>
<evidence type="ECO:0000313" key="1">
    <source>
        <dbReference type="EMBL" id="KAG5586423.1"/>
    </source>
</evidence>
<protein>
    <submittedName>
        <fullName evidence="1">Uncharacterized protein</fullName>
    </submittedName>
</protein>
<gene>
    <name evidence="1" type="ORF">H5410_046857</name>
</gene>